<protein>
    <recommendedName>
        <fullName evidence="3">Zn(2)-C6 fungal-type domain-containing protein</fullName>
    </recommendedName>
</protein>
<dbReference type="AlphaFoldDB" id="A0A9W4UR61"/>
<reference evidence="4" key="1">
    <citation type="submission" date="2023-01" db="EMBL/GenBank/DDBJ databases">
        <authorList>
            <person name="Van Ghelder C."/>
            <person name="Rancurel C."/>
        </authorList>
    </citation>
    <scope>NUCLEOTIDE SEQUENCE</scope>
    <source>
        <strain evidence="4">CNCM I-4278</strain>
    </source>
</reference>
<evidence type="ECO:0000259" key="3">
    <source>
        <dbReference type="PROSITE" id="PS50048"/>
    </source>
</evidence>
<dbReference type="PROSITE" id="PS00463">
    <property type="entry name" value="ZN2_CY6_FUNGAL_1"/>
    <property type="match status" value="1"/>
</dbReference>
<dbReference type="CDD" id="cd00067">
    <property type="entry name" value="GAL4"/>
    <property type="match status" value="1"/>
</dbReference>
<organism evidence="4 5">
    <name type="scientific">Periconia digitata</name>
    <dbReference type="NCBI Taxonomy" id="1303443"/>
    <lineage>
        <taxon>Eukaryota</taxon>
        <taxon>Fungi</taxon>
        <taxon>Dikarya</taxon>
        <taxon>Ascomycota</taxon>
        <taxon>Pezizomycotina</taxon>
        <taxon>Dothideomycetes</taxon>
        <taxon>Pleosporomycetidae</taxon>
        <taxon>Pleosporales</taxon>
        <taxon>Massarineae</taxon>
        <taxon>Periconiaceae</taxon>
        <taxon>Periconia</taxon>
    </lineage>
</organism>
<evidence type="ECO:0000256" key="2">
    <source>
        <dbReference type="SAM" id="MobiDB-lite"/>
    </source>
</evidence>
<accession>A0A9W4UR61</accession>
<keyword evidence="1" id="KW-0539">Nucleus</keyword>
<dbReference type="GO" id="GO:0008270">
    <property type="term" value="F:zinc ion binding"/>
    <property type="evidence" value="ECO:0007669"/>
    <property type="project" value="InterPro"/>
</dbReference>
<dbReference type="InterPro" id="IPR001138">
    <property type="entry name" value="Zn2Cys6_DnaBD"/>
</dbReference>
<sequence length="333" mass="36256">MFPHQGGHGQLPTHWQPPTSQQPANGSYPPPPTHHMSSSHPPPPPPQQDTRSDMAAHQHHQQQQHQQQSYHLPGPHDWNRGPPPPDPYRAQPPPPPQYMNHQPPAPRQRTAIACRYCRRRKIRCSGFEATDDGRCGNCVRFNQDCIFTPVSAQTQAFVPAHTVWRGVGQPPPMYGAYGQPLPPAAQAEGYGQQSQPRQQAYLPSPTGAPATSATSYSSAPPPPGSQPYYAPPPQRRASPQSAYSYDASRASSSPHTQAPPTPGATPYYPPPQPNGALQPPPPRTDGSTPPPPPPTSQPASRPSMRINDLVSDNGPQRSSTDSNMLSMLNRRPM</sequence>
<proteinExistence type="predicted"/>
<feature type="compositionally biased region" description="Low complexity" evidence="2">
    <location>
        <begin position="203"/>
        <end position="218"/>
    </location>
</feature>
<dbReference type="Pfam" id="PF00172">
    <property type="entry name" value="Zn_clus"/>
    <property type="match status" value="1"/>
</dbReference>
<dbReference type="InterPro" id="IPR036864">
    <property type="entry name" value="Zn2-C6_fun-type_DNA-bd_sf"/>
</dbReference>
<name>A0A9W4UR61_9PLEO</name>
<dbReference type="Proteomes" id="UP001152607">
    <property type="component" value="Unassembled WGS sequence"/>
</dbReference>
<dbReference type="GO" id="GO:0000981">
    <property type="term" value="F:DNA-binding transcription factor activity, RNA polymerase II-specific"/>
    <property type="evidence" value="ECO:0007669"/>
    <property type="project" value="InterPro"/>
</dbReference>
<keyword evidence="5" id="KW-1185">Reference proteome</keyword>
<evidence type="ECO:0000313" key="4">
    <source>
        <dbReference type="EMBL" id="CAI6339287.1"/>
    </source>
</evidence>
<feature type="compositionally biased region" description="Low complexity" evidence="2">
    <location>
        <begin position="241"/>
        <end position="256"/>
    </location>
</feature>
<feature type="compositionally biased region" description="Pro residues" evidence="2">
    <location>
        <begin position="81"/>
        <end position="97"/>
    </location>
</feature>
<dbReference type="Gene3D" id="4.10.240.10">
    <property type="entry name" value="Zn(2)-C6 fungal-type DNA-binding domain"/>
    <property type="match status" value="1"/>
</dbReference>
<dbReference type="OrthoDB" id="5401558at2759"/>
<feature type="compositionally biased region" description="Pro residues" evidence="2">
    <location>
        <begin position="219"/>
        <end position="234"/>
    </location>
</feature>
<dbReference type="SMART" id="SM00066">
    <property type="entry name" value="GAL4"/>
    <property type="match status" value="1"/>
</dbReference>
<dbReference type="EMBL" id="CAOQHR010000009">
    <property type="protein sequence ID" value="CAI6339287.1"/>
    <property type="molecule type" value="Genomic_DNA"/>
</dbReference>
<evidence type="ECO:0000313" key="5">
    <source>
        <dbReference type="Proteomes" id="UP001152607"/>
    </source>
</evidence>
<evidence type="ECO:0000256" key="1">
    <source>
        <dbReference type="ARBA" id="ARBA00023242"/>
    </source>
</evidence>
<comment type="caution">
    <text evidence="4">The sequence shown here is derived from an EMBL/GenBank/DDBJ whole genome shotgun (WGS) entry which is preliminary data.</text>
</comment>
<feature type="compositionally biased region" description="Pro residues" evidence="2">
    <location>
        <begin position="257"/>
        <end position="296"/>
    </location>
</feature>
<feature type="compositionally biased region" description="Polar residues" evidence="2">
    <location>
        <begin position="16"/>
        <end position="25"/>
    </location>
</feature>
<feature type="compositionally biased region" description="Low complexity" evidence="2">
    <location>
        <begin position="63"/>
        <end position="76"/>
    </location>
</feature>
<feature type="domain" description="Zn(2)-C6 fungal-type" evidence="3">
    <location>
        <begin position="113"/>
        <end position="147"/>
    </location>
</feature>
<feature type="region of interest" description="Disordered" evidence="2">
    <location>
        <begin position="174"/>
        <end position="333"/>
    </location>
</feature>
<dbReference type="SUPFAM" id="SSF57701">
    <property type="entry name" value="Zn2/Cys6 DNA-binding domain"/>
    <property type="match status" value="1"/>
</dbReference>
<feature type="compositionally biased region" description="Polar residues" evidence="2">
    <location>
        <begin position="313"/>
        <end position="326"/>
    </location>
</feature>
<gene>
    <name evidence="4" type="ORF">PDIGIT_LOCUS12440</name>
</gene>
<feature type="region of interest" description="Disordered" evidence="2">
    <location>
        <begin position="1"/>
        <end position="106"/>
    </location>
</feature>
<dbReference type="PROSITE" id="PS50048">
    <property type="entry name" value="ZN2_CY6_FUNGAL_2"/>
    <property type="match status" value="1"/>
</dbReference>